<comment type="caution">
    <text evidence="1">The sequence shown here is derived from an EMBL/GenBank/DDBJ whole genome shotgun (WGS) entry which is preliminary data.</text>
</comment>
<sequence>MQHGKNCRTAEIDIAALEQGGGNSRLSHCFQESPGAFIAVTVVARDHAETIFAAVLNQIFPGQLAAVIIIDPDRYQRQLRRCIVVDQDDPSIAPFERIDHVHEACDIVRVGRIIGYDAEVAIGLAVVAHEMAK</sequence>
<organism evidence="1">
    <name type="scientific">bioreactor metagenome</name>
    <dbReference type="NCBI Taxonomy" id="1076179"/>
    <lineage>
        <taxon>unclassified sequences</taxon>
        <taxon>metagenomes</taxon>
        <taxon>ecological metagenomes</taxon>
    </lineage>
</organism>
<dbReference type="AlphaFoldDB" id="A0A645IXP6"/>
<proteinExistence type="predicted"/>
<gene>
    <name evidence="1" type="ORF">SDC9_203601</name>
</gene>
<dbReference type="EMBL" id="VSSQ01125669">
    <property type="protein sequence ID" value="MPN55917.1"/>
    <property type="molecule type" value="Genomic_DNA"/>
</dbReference>
<protein>
    <submittedName>
        <fullName evidence="1">Uncharacterized protein</fullName>
    </submittedName>
</protein>
<name>A0A645IXP6_9ZZZZ</name>
<accession>A0A645IXP6</accession>
<reference evidence="1" key="1">
    <citation type="submission" date="2019-08" db="EMBL/GenBank/DDBJ databases">
        <authorList>
            <person name="Kucharzyk K."/>
            <person name="Murdoch R.W."/>
            <person name="Higgins S."/>
            <person name="Loffler F."/>
        </authorList>
    </citation>
    <scope>NUCLEOTIDE SEQUENCE</scope>
</reference>
<evidence type="ECO:0000313" key="1">
    <source>
        <dbReference type="EMBL" id="MPN55917.1"/>
    </source>
</evidence>